<dbReference type="Gene3D" id="3.60.10.10">
    <property type="entry name" value="Endonuclease/exonuclease/phosphatase"/>
    <property type="match status" value="1"/>
</dbReference>
<dbReference type="InterPro" id="IPR005135">
    <property type="entry name" value="Endo/exonuclease/phosphatase"/>
</dbReference>
<dbReference type="GO" id="GO:0000175">
    <property type="term" value="F:3'-5'-RNA exonuclease activity"/>
    <property type="evidence" value="ECO:0007669"/>
    <property type="project" value="TreeGrafter"/>
</dbReference>
<feature type="domain" description="2',5'-phosphodiesterase 12-like N-terminal" evidence="2">
    <location>
        <begin position="114"/>
        <end position="200"/>
    </location>
</feature>
<dbReference type="InterPro" id="IPR036691">
    <property type="entry name" value="Endo/exonu/phosph_ase_sf"/>
</dbReference>
<keyword evidence="4" id="KW-1185">Reference proteome</keyword>
<dbReference type="PANTHER" id="PTHR12121">
    <property type="entry name" value="CARBON CATABOLITE REPRESSOR PROTEIN 4"/>
    <property type="match status" value="1"/>
</dbReference>
<dbReference type="PANTHER" id="PTHR12121:SF37">
    <property type="entry name" value="2',5'-PHOSPHODIESTERASE 12"/>
    <property type="match status" value="1"/>
</dbReference>
<accession>A0A5E4Q5V8</accession>
<dbReference type="GO" id="GO:0000288">
    <property type="term" value="P:nuclear-transcribed mRNA catabolic process, deadenylation-dependent decay"/>
    <property type="evidence" value="ECO:0007669"/>
    <property type="project" value="TreeGrafter"/>
</dbReference>
<dbReference type="EMBL" id="FZQP02001449">
    <property type="protein sequence ID" value="VVC92956.1"/>
    <property type="molecule type" value="Genomic_DNA"/>
</dbReference>
<name>A0A5E4Q5V8_9NEOP</name>
<dbReference type="InterPro" id="IPR048821">
    <property type="entry name" value="PDE12-like_N"/>
</dbReference>
<evidence type="ECO:0000313" key="4">
    <source>
        <dbReference type="Proteomes" id="UP000324832"/>
    </source>
</evidence>
<reference evidence="3 4" key="1">
    <citation type="submission" date="2017-07" db="EMBL/GenBank/DDBJ databases">
        <authorList>
            <person name="Talla V."/>
            <person name="Backstrom N."/>
        </authorList>
    </citation>
    <scope>NUCLEOTIDE SEQUENCE [LARGE SCALE GENOMIC DNA]</scope>
</reference>
<dbReference type="SUPFAM" id="SSF56219">
    <property type="entry name" value="DNase I-like"/>
    <property type="match status" value="1"/>
</dbReference>
<gene>
    <name evidence="3" type="ORF">LSINAPIS_LOCUS5259</name>
</gene>
<evidence type="ECO:0000259" key="2">
    <source>
        <dbReference type="Pfam" id="PF21171"/>
    </source>
</evidence>
<dbReference type="Pfam" id="PF03372">
    <property type="entry name" value="Exo_endo_phos"/>
    <property type="match status" value="1"/>
</dbReference>
<organism evidence="3 4">
    <name type="scientific">Leptidea sinapis</name>
    <dbReference type="NCBI Taxonomy" id="189913"/>
    <lineage>
        <taxon>Eukaryota</taxon>
        <taxon>Metazoa</taxon>
        <taxon>Ecdysozoa</taxon>
        <taxon>Arthropoda</taxon>
        <taxon>Hexapoda</taxon>
        <taxon>Insecta</taxon>
        <taxon>Pterygota</taxon>
        <taxon>Neoptera</taxon>
        <taxon>Endopterygota</taxon>
        <taxon>Lepidoptera</taxon>
        <taxon>Glossata</taxon>
        <taxon>Ditrysia</taxon>
        <taxon>Papilionoidea</taxon>
        <taxon>Pieridae</taxon>
        <taxon>Dismorphiinae</taxon>
        <taxon>Leptidea</taxon>
    </lineage>
</organism>
<dbReference type="GO" id="GO:0005739">
    <property type="term" value="C:mitochondrion"/>
    <property type="evidence" value="ECO:0007669"/>
    <property type="project" value="TreeGrafter"/>
</dbReference>
<dbReference type="InterPro" id="IPR050410">
    <property type="entry name" value="CCR4/nocturin_mRNA_transcr"/>
</dbReference>
<sequence>MEKCYFRYIQKDDKIDISFLFKVKDTVRQFNLSRKPTESLELLCSRIGTNVQKFKSKKSKKRGLVEDQNVKVMIYDNNNTPIPEKLSCMELFNTNTSIRLDIADQHYEAIFNAPWIVNYELPKSILMGFPVFPENFEAHYTDKNLSLFNWYRGKAIDENGKAINDLQIKWEFITNVFYYTPMTQDVGLKLKLEIIPKDKQILLAEAIQNESCLKPIWEVVKNNSKLSNRLLDRSTVASATLLKSLDNENEILIVGNTHLYFHPDADHIRLIQGGIVISWLNDLLIKYKNQNPDARISLILCGDFNSVPSCGIYQLYTTGCAPINDLALFQETLLGSAAGTPQYTNFTEGFAECLDYIFFDKNNLEVEQVIPFPSVEELTQHKALPSIVFPSDHIAVVSDLRYK</sequence>
<evidence type="ECO:0000313" key="3">
    <source>
        <dbReference type="EMBL" id="VVC92956.1"/>
    </source>
</evidence>
<evidence type="ECO:0000259" key="1">
    <source>
        <dbReference type="Pfam" id="PF03372"/>
    </source>
</evidence>
<dbReference type="Proteomes" id="UP000324832">
    <property type="component" value="Unassembled WGS sequence"/>
</dbReference>
<dbReference type="Pfam" id="PF21171">
    <property type="entry name" value="PDE12-like_N"/>
    <property type="match status" value="1"/>
</dbReference>
<protein>
    <submittedName>
        <fullName evidence="3">Uncharacterized protein</fullName>
    </submittedName>
</protein>
<dbReference type="AlphaFoldDB" id="A0A5E4Q5V8"/>
<proteinExistence type="predicted"/>
<feature type="domain" description="Endonuclease/exonuclease/phosphatase" evidence="1">
    <location>
        <begin position="286"/>
        <end position="393"/>
    </location>
</feature>